<accession>A0A8J3DNP1</accession>
<dbReference type="PROSITE" id="PS51687">
    <property type="entry name" value="SAM_MT_RNA_M5U"/>
    <property type="match status" value="1"/>
</dbReference>
<feature type="active site" evidence="7">
    <location>
        <position position="367"/>
    </location>
</feature>
<feature type="domain" description="TRAM" evidence="8">
    <location>
        <begin position="1"/>
        <end position="54"/>
    </location>
</feature>
<keyword evidence="1" id="KW-0408">Iron</keyword>
<feature type="binding site" evidence="6">
    <location>
        <position position="293"/>
    </location>
    <ligand>
        <name>S-adenosyl-L-methionine</name>
        <dbReference type="ChEBI" id="CHEBI:59789"/>
    </ligand>
</feature>
<evidence type="ECO:0000313" key="10">
    <source>
        <dbReference type="Proteomes" id="UP000641137"/>
    </source>
</evidence>
<dbReference type="InterPro" id="IPR002792">
    <property type="entry name" value="TRAM_dom"/>
</dbReference>
<keyword evidence="1" id="KW-0479">Metal-binding</keyword>
<evidence type="ECO:0000256" key="1">
    <source>
        <dbReference type="ARBA" id="ARBA00022485"/>
    </source>
</evidence>
<dbReference type="Pfam" id="PF01938">
    <property type="entry name" value="TRAM"/>
    <property type="match status" value="1"/>
</dbReference>
<gene>
    <name evidence="9" type="ORF">GCM10010136_18700</name>
</gene>
<proteinExistence type="inferred from homology"/>
<comment type="similarity">
    <text evidence="6">Belongs to the class I-like SAM-binding methyltransferase superfamily. RNA M5U methyltransferase family.</text>
</comment>
<keyword evidence="5" id="KW-0411">Iron-sulfur</keyword>
<dbReference type="SUPFAM" id="SSF53335">
    <property type="entry name" value="S-adenosyl-L-methionine-dependent methyltransferases"/>
    <property type="match status" value="1"/>
</dbReference>
<dbReference type="InterPro" id="IPR010280">
    <property type="entry name" value="U5_MeTrfase_fam"/>
</dbReference>
<reference evidence="9" key="2">
    <citation type="submission" date="2020-09" db="EMBL/GenBank/DDBJ databases">
        <authorList>
            <person name="Sun Q."/>
            <person name="Kim S."/>
        </authorList>
    </citation>
    <scope>NUCLEOTIDE SEQUENCE</scope>
    <source>
        <strain evidence="9">KCTC 42097</strain>
    </source>
</reference>
<dbReference type="EMBL" id="BMZO01000005">
    <property type="protein sequence ID" value="GHC71473.1"/>
    <property type="molecule type" value="Genomic_DNA"/>
</dbReference>
<dbReference type="InterPro" id="IPR030390">
    <property type="entry name" value="MeTrfase_TrmA_AS"/>
</dbReference>
<keyword evidence="1" id="KW-0004">4Fe-4S</keyword>
<feature type="binding site" evidence="6">
    <location>
        <position position="341"/>
    </location>
    <ligand>
        <name>S-adenosyl-L-methionine</name>
        <dbReference type="ChEBI" id="CHEBI:59789"/>
    </ligand>
</feature>
<dbReference type="SUPFAM" id="SSF50249">
    <property type="entry name" value="Nucleic acid-binding proteins"/>
    <property type="match status" value="1"/>
</dbReference>
<protein>
    <submittedName>
        <fullName evidence="9">RNA methyltransferase</fullName>
    </submittedName>
</protein>
<reference evidence="9" key="1">
    <citation type="journal article" date="2014" name="Int. J. Syst. Evol. Microbiol.">
        <title>Complete genome sequence of Corynebacterium casei LMG S-19264T (=DSM 44701T), isolated from a smear-ripened cheese.</title>
        <authorList>
            <consortium name="US DOE Joint Genome Institute (JGI-PGF)"/>
            <person name="Walter F."/>
            <person name="Albersmeier A."/>
            <person name="Kalinowski J."/>
            <person name="Ruckert C."/>
        </authorList>
    </citation>
    <scope>NUCLEOTIDE SEQUENCE</scope>
    <source>
        <strain evidence="9">KCTC 42097</strain>
    </source>
</reference>
<dbReference type="RefSeq" id="WP_189489715.1">
    <property type="nucleotide sequence ID" value="NZ_BMZO01000005.1"/>
</dbReference>
<evidence type="ECO:0000256" key="7">
    <source>
        <dbReference type="PROSITE-ProRule" id="PRU10015"/>
    </source>
</evidence>
<dbReference type="AlphaFoldDB" id="A0A8J3DNP1"/>
<evidence type="ECO:0000256" key="3">
    <source>
        <dbReference type="ARBA" id="ARBA00022679"/>
    </source>
</evidence>
<keyword evidence="3 6" id="KW-0808">Transferase</keyword>
<dbReference type="GO" id="GO:0051539">
    <property type="term" value="F:4 iron, 4 sulfur cluster binding"/>
    <property type="evidence" value="ECO:0007669"/>
    <property type="project" value="UniProtKB-KW"/>
</dbReference>
<feature type="binding site" evidence="6">
    <location>
        <position position="246"/>
    </location>
    <ligand>
        <name>S-adenosyl-L-methionine</name>
        <dbReference type="ChEBI" id="CHEBI:59789"/>
    </ligand>
</feature>
<feature type="binding site" evidence="6">
    <location>
        <position position="273"/>
    </location>
    <ligand>
        <name>S-adenosyl-L-methionine</name>
        <dbReference type="ChEBI" id="CHEBI:59789"/>
    </ligand>
</feature>
<evidence type="ECO:0000259" key="8">
    <source>
        <dbReference type="PROSITE" id="PS50926"/>
    </source>
</evidence>
<dbReference type="GO" id="GO:0070041">
    <property type="term" value="F:rRNA (uridine-C5-)-methyltransferase activity"/>
    <property type="evidence" value="ECO:0007669"/>
    <property type="project" value="TreeGrafter"/>
</dbReference>
<organism evidence="9 10">
    <name type="scientific">Limoniibacter endophyticus</name>
    <dbReference type="NCBI Taxonomy" id="1565040"/>
    <lineage>
        <taxon>Bacteria</taxon>
        <taxon>Pseudomonadati</taxon>
        <taxon>Pseudomonadota</taxon>
        <taxon>Alphaproteobacteria</taxon>
        <taxon>Hyphomicrobiales</taxon>
        <taxon>Bartonellaceae</taxon>
        <taxon>Limoniibacter</taxon>
    </lineage>
</organism>
<dbReference type="CDD" id="cd02440">
    <property type="entry name" value="AdoMet_MTases"/>
    <property type="match status" value="1"/>
</dbReference>
<dbReference type="InterPro" id="IPR012340">
    <property type="entry name" value="NA-bd_OB-fold"/>
</dbReference>
<dbReference type="PANTHER" id="PTHR11061:SF49">
    <property type="entry name" value="23S RRNA (URACIL(1939)-C(5))-METHYLTRANSFERASE RLMD"/>
    <property type="match status" value="1"/>
</dbReference>
<sequence>MSIQVIIERLGAQGDGIGHVAGKPVFVPFTLPGERVNIALDAKGKGAVMALLETAANRVQPACKHFTECGGCSLQHLHMDDYLLFKRQILVDALQREGIEADVAPIIACAPHSRRRVIFTARRTMSGIVLGYLRAQSHEIIAIEECPIALPRIVEALHVFRSLAELIAHTSDSFHLGVTVTEAGFDIATSGQGKVADRARKEISAFAMENGIARISADGEIIIEPKKPHVTFGKAVVAPPPGAFLQAVASAEDAMSDLVLGHLGKSKSVADLFAGSGTFGLRIAGRAQVHAVEGDDKAVAALDRAIRTTQGIKPVTVEKRDLFRRPLTFKELNAYDAVVFDPPRAGAEDQCKQLARADVAKVAAVSCNPQTLARDLKILLAGGYILKRVTPIDQFLWSSHLEAVALLEKKVVRRR</sequence>
<dbReference type="Pfam" id="PF05958">
    <property type="entry name" value="tRNA_U5-meth_tr"/>
    <property type="match status" value="1"/>
</dbReference>
<feature type="active site" description="Nucleophile" evidence="6">
    <location>
        <position position="367"/>
    </location>
</feature>
<dbReference type="PANTHER" id="PTHR11061">
    <property type="entry name" value="RNA M5U METHYLTRANSFERASE"/>
    <property type="match status" value="1"/>
</dbReference>
<dbReference type="InterPro" id="IPR029063">
    <property type="entry name" value="SAM-dependent_MTases_sf"/>
</dbReference>
<dbReference type="PROSITE" id="PS50926">
    <property type="entry name" value="TRAM"/>
    <property type="match status" value="1"/>
</dbReference>
<dbReference type="Gene3D" id="2.40.50.1070">
    <property type="match status" value="1"/>
</dbReference>
<dbReference type="GO" id="GO:0070475">
    <property type="term" value="P:rRNA base methylation"/>
    <property type="evidence" value="ECO:0007669"/>
    <property type="project" value="TreeGrafter"/>
</dbReference>
<evidence type="ECO:0000256" key="6">
    <source>
        <dbReference type="PROSITE-ProRule" id="PRU01024"/>
    </source>
</evidence>
<evidence type="ECO:0000256" key="2">
    <source>
        <dbReference type="ARBA" id="ARBA00022603"/>
    </source>
</evidence>
<keyword evidence="4 6" id="KW-0949">S-adenosyl-L-methionine</keyword>
<dbReference type="PROSITE" id="PS01230">
    <property type="entry name" value="TRMA_1"/>
    <property type="match status" value="1"/>
</dbReference>
<comment type="caution">
    <text evidence="9">The sequence shown here is derived from an EMBL/GenBank/DDBJ whole genome shotgun (WGS) entry which is preliminary data.</text>
</comment>
<dbReference type="Proteomes" id="UP000641137">
    <property type="component" value="Unassembled WGS sequence"/>
</dbReference>
<evidence type="ECO:0000313" key="9">
    <source>
        <dbReference type="EMBL" id="GHC71473.1"/>
    </source>
</evidence>
<evidence type="ECO:0000256" key="4">
    <source>
        <dbReference type="ARBA" id="ARBA00022691"/>
    </source>
</evidence>
<keyword evidence="10" id="KW-1185">Reference proteome</keyword>
<evidence type="ECO:0000256" key="5">
    <source>
        <dbReference type="ARBA" id="ARBA00023014"/>
    </source>
</evidence>
<keyword evidence="2 6" id="KW-0489">Methyltransferase</keyword>
<name>A0A8J3DNP1_9HYPH</name>
<dbReference type="Gene3D" id="3.40.50.150">
    <property type="entry name" value="Vaccinia Virus protein VP39"/>
    <property type="match status" value="1"/>
</dbReference>
<dbReference type="Gene3D" id="2.40.50.140">
    <property type="entry name" value="Nucleic acid-binding proteins"/>
    <property type="match status" value="1"/>
</dbReference>